<keyword evidence="5 11" id="KW-0067">ATP-binding</keyword>
<proteinExistence type="inferred from homology"/>
<dbReference type="PANTHER" id="PTHR11070:SF2">
    <property type="entry name" value="ATP-DEPENDENT DNA HELICASE SRS2"/>
    <property type="match status" value="1"/>
</dbReference>
<evidence type="ECO:0000256" key="8">
    <source>
        <dbReference type="ARBA" id="ARBA00034617"/>
    </source>
</evidence>
<dbReference type="PROSITE" id="PS51217">
    <property type="entry name" value="UVRD_HELICASE_CTER"/>
    <property type="match status" value="1"/>
</dbReference>
<evidence type="ECO:0000256" key="11">
    <source>
        <dbReference type="PROSITE-ProRule" id="PRU00560"/>
    </source>
</evidence>
<dbReference type="Pfam" id="PF00580">
    <property type="entry name" value="UvrD-helicase"/>
    <property type="match status" value="1"/>
</dbReference>
<protein>
    <recommendedName>
        <fullName evidence="9">DNA 3'-5' helicase</fullName>
        <ecNumber evidence="9">5.6.2.4</ecNumber>
    </recommendedName>
</protein>
<evidence type="ECO:0000256" key="1">
    <source>
        <dbReference type="ARBA" id="ARBA00009922"/>
    </source>
</evidence>
<feature type="domain" description="UvrD-like helicase ATP-binding" evidence="12">
    <location>
        <begin position="10"/>
        <end position="305"/>
    </location>
</feature>
<evidence type="ECO:0000256" key="3">
    <source>
        <dbReference type="ARBA" id="ARBA00022801"/>
    </source>
</evidence>
<dbReference type="GO" id="GO:0005524">
    <property type="term" value="F:ATP binding"/>
    <property type="evidence" value="ECO:0007669"/>
    <property type="project" value="UniProtKB-UniRule"/>
</dbReference>
<accession>A0A8H6BGP7</accession>
<evidence type="ECO:0000313" key="15">
    <source>
        <dbReference type="Proteomes" id="UP000568158"/>
    </source>
</evidence>
<gene>
    <name evidence="14" type="ORF">HII12_002632</name>
</gene>
<keyword evidence="2 11" id="KW-0547">Nucleotide-binding</keyword>
<dbReference type="GO" id="GO:0000725">
    <property type="term" value="P:recombinational repair"/>
    <property type="evidence" value="ECO:0007669"/>
    <property type="project" value="TreeGrafter"/>
</dbReference>
<sequence length="791" mass="90637">MSSCKKVFASLNPNQYKALTTSPSNVLQILAGPGTGKTRVITARVAYLLCEKKIPPQNIIVTTFTKKAANEMKDRLAKLIDTVSVPVDLKKLVIGTFHSICVRILRIFGKLIDLNVKFSIADDTDSKQLIKRVLETKFNRGKPSGANDIKVKTTDIQEYKYFISACKSKAQFPNEVPPNVTDHAFEDHLEVYHKYQQSLINNNLIDFDDCLLLTYKLLKEHPKCLRNIEHVLVDEFQDTNLVQLELMYLFALNSNHKVTVVGDPDQSIYGFRHAEANNFYRMEDHYKKLGLNVVKVQLDQNYRSTSNILRFAETLMRTKQTAARPEKDLKSNTQENTPVYFDQYPTNKDEAMHIANDIKNLTKNKYKYSDIAVIIRSSFLSRALEQEMIHFSIPYIIMHGKSFWERKEIKVMVDFLRSVASNSDWLGFSRTLEFCTPGMGAMSLERIENEFEAQRKDGHKGNVYHILKEIVKGRRKGFSSKVKEGIERYMKTIHGARKFLKNESLTNEQKLDHMFDYIVEQQNLVDLVSQKKTSSSQSPDEIKQDVKENLDELKNQLLSFDPPDTEVSNPVSDEEEGTALLTSVETHSVNKGELNPVELLTAFLDSIYLYEESHYNRSKTVEEEQGRVVVTTIHGSKGLEWPIVFVPGLCDGILPSKYVLQEENPSKRKSAMDEECRCLYVAVTRAKERLHLSCFAENDGFGFGGNEIKPVSQLLKGKPLKMAKRRKHEEQLNKSSRRTGFFQFNKLDRSKYRSRNAKEAMHYDSMFSHIPKAAPIGFKTAEGYAEGFSKR</sequence>
<evidence type="ECO:0000256" key="6">
    <source>
        <dbReference type="ARBA" id="ARBA00023125"/>
    </source>
</evidence>
<name>A0A8H6BGP7_DEKBR</name>
<dbReference type="EMBL" id="JABCYN010000025">
    <property type="protein sequence ID" value="KAF6011039.1"/>
    <property type="molecule type" value="Genomic_DNA"/>
</dbReference>
<dbReference type="EC" id="5.6.2.4" evidence="9"/>
<evidence type="ECO:0000259" key="13">
    <source>
        <dbReference type="PROSITE" id="PS51217"/>
    </source>
</evidence>
<evidence type="ECO:0000256" key="9">
    <source>
        <dbReference type="ARBA" id="ARBA00034808"/>
    </source>
</evidence>
<evidence type="ECO:0000256" key="10">
    <source>
        <dbReference type="ARBA" id="ARBA00048988"/>
    </source>
</evidence>
<dbReference type="InterPro" id="IPR027417">
    <property type="entry name" value="P-loop_NTPase"/>
</dbReference>
<dbReference type="Gene3D" id="1.10.486.10">
    <property type="entry name" value="PCRA, domain 4"/>
    <property type="match status" value="1"/>
</dbReference>
<evidence type="ECO:0000259" key="12">
    <source>
        <dbReference type="PROSITE" id="PS51198"/>
    </source>
</evidence>
<organism evidence="14 15">
    <name type="scientific">Dekkera bruxellensis</name>
    <name type="common">Brettanomyces custersii</name>
    <dbReference type="NCBI Taxonomy" id="5007"/>
    <lineage>
        <taxon>Eukaryota</taxon>
        <taxon>Fungi</taxon>
        <taxon>Dikarya</taxon>
        <taxon>Ascomycota</taxon>
        <taxon>Saccharomycotina</taxon>
        <taxon>Pichiomycetes</taxon>
        <taxon>Pichiales</taxon>
        <taxon>Pichiaceae</taxon>
        <taxon>Brettanomyces</taxon>
    </lineage>
</organism>
<evidence type="ECO:0000256" key="2">
    <source>
        <dbReference type="ARBA" id="ARBA00022741"/>
    </source>
</evidence>
<keyword evidence="4 11" id="KW-0347">Helicase</keyword>
<feature type="binding site" evidence="11">
    <location>
        <begin position="31"/>
        <end position="38"/>
    </location>
    <ligand>
        <name>ATP</name>
        <dbReference type="ChEBI" id="CHEBI:30616"/>
    </ligand>
</feature>
<dbReference type="SUPFAM" id="SSF52540">
    <property type="entry name" value="P-loop containing nucleoside triphosphate hydrolases"/>
    <property type="match status" value="1"/>
</dbReference>
<reference evidence="14 15" key="1">
    <citation type="journal article" date="2020" name="Appl. Microbiol. Biotechnol.">
        <title>Targeted gene deletion in Brettanomyces bruxellensis with an expression-free CRISPR-Cas9 system.</title>
        <authorList>
            <person name="Varela C."/>
            <person name="Bartel C."/>
            <person name="Onetto C."/>
            <person name="Borneman A."/>
        </authorList>
    </citation>
    <scope>NUCLEOTIDE SEQUENCE [LARGE SCALE GENOMIC DNA]</scope>
    <source>
        <strain evidence="14 15">AWRI1613</strain>
    </source>
</reference>
<dbReference type="GO" id="GO:0005634">
    <property type="term" value="C:nucleus"/>
    <property type="evidence" value="ECO:0007669"/>
    <property type="project" value="TreeGrafter"/>
</dbReference>
<keyword evidence="7" id="KW-0413">Isomerase</keyword>
<dbReference type="InterPro" id="IPR000212">
    <property type="entry name" value="DNA_helicase_UvrD/REP"/>
</dbReference>
<dbReference type="InterPro" id="IPR014016">
    <property type="entry name" value="UvrD-like_ATP-bd"/>
</dbReference>
<dbReference type="AlphaFoldDB" id="A0A8H6BGP7"/>
<comment type="similarity">
    <text evidence="1">Belongs to the helicase family. UvrD subfamily.</text>
</comment>
<dbReference type="PROSITE" id="PS51198">
    <property type="entry name" value="UVRD_HELICASE_ATP_BIND"/>
    <property type="match status" value="1"/>
</dbReference>
<dbReference type="GO" id="GO:0016787">
    <property type="term" value="F:hydrolase activity"/>
    <property type="evidence" value="ECO:0007669"/>
    <property type="project" value="UniProtKB-UniRule"/>
</dbReference>
<dbReference type="Gene3D" id="3.40.50.300">
    <property type="entry name" value="P-loop containing nucleotide triphosphate hydrolases"/>
    <property type="match status" value="2"/>
</dbReference>
<feature type="domain" description="UvrD-like helicase C-terminal" evidence="13">
    <location>
        <begin position="306"/>
        <end position="638"/>
    </location>
</feature>
<dbReference type="GO" id="GO:0003677">
    <property type="term" value="F:DNA binding"/>
    <property type="evidence" value="ECO:0007669"/>
    <property type="project" value="UniProtKB-KW"/>
</dbReference>
<keyword evidence="6" id="KW-0238">DNA-binding</keyword>
<dbReference type="Proteomes" id="UP000568158">
    <property type="component" value="Unassembled WGS sequence"/>
</dbReference>
<dbReference type="Gene3D" id="1.10.10.160">
    <property type="match status" value="1"/>
</dbReference>
<evidence type="ECO:0000313" key="14">
    <source>
        <dbReference type="EMBL" id="KAF6011039.1"/>
    </source>
</evidence>
<dbReference type="PANTHER" id="PTHR11070">
    <property type="entry name" value="UVRD / RECB / PCRA DNA HELICASE FAMILY MEMBER"/>
    <property type="match status" value="1"/>
</dbReference>
<dbReference type="InterPro" id="IPR014017">
    <property type="entry name" value="DNA_helicase_UvrD-like_C"/>
</dbReference>
<evidence type="ECO:0000256" key="5">
    <source>
        <dbReference type="ARBA" id="ARBA00022840"/>
    </source>
</evidence>
<dbReference type="Pfam" id="PF13361">
    <property type="entry name" value="UvrD_C"/>
    <property type="match status" value="1"/>
</dbReference>
<comment type="catalytic activity">
    <reaction evidence="10">
        <text>ATP + H2O = ADP + phosphate + H(+)</text>
        <dbReference type="Rhea" id="RHEA:13065"/>
        <dbReference type="ChEBI" id="CHEBI:15377"/>
        <dbReference type="ChEBI" id="CHEBI:15378"/>
        <dbReference type="ChEBI" id="CHEBI:30616"/>
        <dbReference type="ChEBI" id="CHEBI:43474"/>
        <dbReference type="ChEBI" id="CHEBI:456216"/>
        <dbReference type="EC" id="5.6.2.4"/>
    </reaction>
</comment>
<evidence type="ECO:0000256" key="7">
    <source>
        <dbReference type="ARBA" id="ARBA00023235"/>
    </source>
</evidence>
<dbReference type="CDD" id="cd17932">
    <property type="entry name" value="DEXQc_UvrD"/>
    <property type="match status" value="1"/>
</dbReference>
<comment type="catalytic activity">
    <reaction evidence="8">
        <text>Couples ATP hydrolysis with the unwinding of duplex DNA by translocating in the 3'-5' direction.</text>
        <dbReference type="EC" id="5.6.2.4"/>
    </reaction>
</comment>
<keyword evidence="3 11" id="KW-0378">Hydrolase</keyword>
<dbReference type="CDD" id="cd18807">
    <property type="entry name" value="SF1_C_UvrD"/>
    <property type="match status" value="1"/>
</dbReference>
<dbReference type="GO" id="GO:0043138">
    <property type="term" value="F:3'-5' DNA helicase activity"/>
    <property type="evidence" value="ECO:0007669"/>
    <property type="project" value="UniProtKB-EC"/>
</dbReference>
<comment type="caution">
    <text evidence="14">The sequence shown here is derived from an EMBL/GenBank/DDBJ whole genome shotgun (WGS) entry which is preliminary data.</text>
</comment>
<dbReference type="InterPro" id="IPR013986">
    <property type="entry name" value="DExx_box_DNA_helicase_dom_sf"/>
</dbReference>
<evidence type="ECO:0000256" key="4">
    <source>
        <dbReference type="ARBA" id="ARBA00022806"/>
    </source>
</evidence>